<reference evidence="12 13" key="1">
    <citation type="journal article" date="2018" name="PLoS Genet.">
        <title>Repeat elements organise 3D genome structure and mediate transcription in the filamentous fungus Epichloe festucae.</title>
        <authorList>
            <person name="Winter D.J."/>
            <person name="Ganley A.R.D."/>
            <person name="Young C.A."/>
            <person name="Liachko I."/>
            <person name="Schardl C.L."/>
            <person name="Dupont P.Y."/>
            <person name="Berry D."/>
            <person name="Ram A."/>
            <person name="Scott B."/>
            <person name="Cox M.P."/>
        </authorList>
    </citation>
    <scope>NUCLEOTIDE SEQUENCE [LARGE SCALE GENOMIC DNA]</scope>
    <source>
        <strain evidence="12 13">Fl1</strain>
    </source>
</reference>
<dbReference type="InterPro" id="IPR049900">
    <property type="entry name" value="PKS_mFAS_DH"/>
</dbReference>
<dbReference type="InterPro" id="IPR013968">
    <property type="entry name" value="PKS_KR"/>
</dbReference>
<dbReference type="InterPro" id="IPR016036">
    <property type="entry name" value="Malonyl_transacylase_ACP-bd"/>
</dbReference>
<dbReference type="SMART" id="SM00826">
    <property type="entry name" value="PKS_DH"/>
    <property type="match status" value="1"/>
</dbReference>
<dbReference type="InterPro" id="IPR049552">
    <property type="entry name" value="PKS_DH_N"/>
</dbReference>
<dbReference type="SUPFAM" id="SSF55048">
    <property type="entry name" value="Probable ACP-binding domain of malonyl-CoA ACP transacylase"/>
    <property type="match status" value="1"/>
</dbReference>
<dbReference type="InterPro" id="IPR014031">
    <property type="entry name" value="Ketoacyl_synth_C"/>
</dbReference>
<feature type="compositionally biased region" description="Polar residues" evidence="8">
    <location>
        <begin position="1331"/>
        <end position="1351"/>
    </location>
</feature>
<dbReference type="SUPFAM" id="SSF53335">
    <property type="entry name" value="S-adenosyl-L-methionine-dependent methyltransferases"/>
    <property type="match status" value="1"/>
</dbReference>
<keyword evidence="3" id="KW-0808">Transferase</keyword>
<dbReference type="InterPro" id="IPR014030">
    <property type="entry name" value="Ketoacyl_synth_N"/>
</dbReference>
<feature type="domain" description="Carrier" evidence="9">
    <location>
        <begin position="2481"/>
        <end position="2559"/>
    </location>
</feature>
<dbReference type="Pfam" id="PF00698">
    <property type="entry name" value="Acyl_transf_1"/>
    <property type="match status" value="1"/>
</dbReference>
<dbReference type="InterPro" id="IPR013154">
    <property type="entry name" value="ADH-like_N"/>
</dbReference>
<dbReference type="InterPro" id="IPR016035">
    <property type="entry name" value="Acyl_Trfase/lysoPLipase"/>
</dbReference>
<dbReference type="InterPro" id="IPR001227">
    <property type="entry name" value="Ac_transferase_dom_sf"/>
</dbReference>
<dbReference type="GO" id="GO:0016491">
    <property type="term" value="F:oxidoreductase activity"/>
    <property type="evidence" value="ECO:0007669"/>
    <property type="project" value="UniProtKB-KW"/>
</dbReference>
<dbReference type="Proteomes" id="UP000594364">
    <property type="component" value="Chromosome 6"/>
</dbReference>
<name>A0A7U3SMR2_EPIFF</name>
<dbReference type="InterPro" id="IPR029063">
    <property type="entry name" value="SAM-dependent_MTases_sf"/>
</dbReference>
<dbReference type="EMBL" id="CP031390">
    <property type="protein sequence ID" value="QPH15627.1"/>
    <property type="molecule type" value="Genomic_DNA"/>
</dbReference>
<organism evidence="12 13">
    <name type="scientific">Epichloe festucae (strain Fl1)</name>
    <dbReference type="NCBI Taxonomy" id="877507"/>
    <lineage>
        <taxon>Eukaryota</taxon>
        <taxon>Fungi</taxon>
        <taxon>Dikarya</taxon>
        <taxon>Ascomycota</taxon>
        <taxon>Pezizomycotina</taxon>
        <taxon>Sordariomycetes</taxon>
        <taxon>Hypocreomycetidae</taxon>
        <taxon>Hypocreales</taxon>
        <taxon>Clavicipitaceae</taxon>
        <taxon>Epichloe</taxon>
    </lineage>
</organism>
<keyword evidence="5" id="KW-0511">Multifunctional enzyme</keyword>
<dbReference type="Gene3D" id="3.40.366.10">
    <property type="entry name" value="Malonyl-Coenzyme A Acyl Carrier Protein, domain 2"/>
    <property type="match status" value="1"/>
</dbReference>
<feature type="domain" description="PKS/mFAS DH" evidence="11">
    <location>
        <begin position="1000"/>
        <end position="1306"/>
    </location>
</feature>
<keyword evidence="6" id="KW-0012">Acyltransferase</keyword>
<keyword evidence="2" id="KW-0597">Phosphoprotein</keyword>
<feature type="domain" description="Ketosynthase family 3 (KS3)" evidence="10">
    <location>
        <begin position="47"/>
        <end position="492"/>
    </location>
</feature>
<dbReference type="InterPro" id="IPR020807">
    <property type="entry name" value="PKS_DH"/>
</dbReference>
<dbReference type="SUPFAM" id="SSF50129">
    <property type="entry name" value="GroES-like"/>
    <property type="match status" value="1"/>
</dbReference>
<gene>
    <name evidence="12" type="ORF">C2857_000088</name>
</gene>
<dbReference type="InterPro" id="IPR036736">
    <property type="entry name" value="ACP-like_sf"/>
</dbReference>
<feature type="region of interest" description="Disordered" evidence="8">
    <location>
        <begin position="2419"/>
        <end position="2441"/>
    </location>
</feature>
<protein>
    <submittedName>
        <fullName evidence="12">T1pks</fullName>
    </submittedName>
</protein>
<dbReference type="GO" id="GO:0004312">
    <property type="term" value="F:fatty acid synthase activity"/>
    <property type="evidence" value="ECO:0007669"/>
    <property type="project" value="TreeGrafter"/>
</dbReference>
<evidence type="ECO:0000256" key="7">
    <source>
        <dbReference type="PROSITE-ProRule" id="PRU01363"/>
    </source>
</evidence>
<dbReference type="Pfam" id="PF00109">
    <property type="entry name" value="ketoacyl-synt"/>
    <property type="match status" value="1"/>
</dbReference>
<dbReference type="GO" id="GO:0004315">
    <property type="term" value="F:3-oxoacyl-[acyl-carrier-protein] synthase activity"/>
    <property type="evidence" value="ECO:0007669"/>
    <property type="project" value="InterPro"/>
</dbReference>
<dbReference type="Gene3D" id="3.40.50.150">
    <property type="entry name" value="Vaccinia Virus protein VP39"/>
    <property type="match status" value="1"/>
</dbReference>
<dbReference type="PANTHER" id="PTHR43775">
    <property type="entry name" value="FATTY ACID SYNTHASE"/>
    <property type="match status" value="1"/>
</dbReference>
<accession>A0A7U3SMR2</accession>
<proteinExistence type="predicted"/>
<dbReference type="InterPro" id="IPR049551">
    <property type="entry name" value="PKS_DH_C"/>
</dbReference>
<dbReference type="PROSITE" id="PS52019">
    <property type="entry name" value="PKS_MFAS_DH"/>
    <property type="match status" value="1"/>
</dbReference>
<dbReference type="SUPFAM" id="SSF52151">
    <property type="entry name" value="FabD/lysophospholipase-like"/>
    <property type="match status" value="1"/>
</dbReference>
<dbReference type="InterPro" id="IPR011032">
    <property type="entry name" value="GroES-like_sf"/>
</dbReference>
<evidence type="ECO:0000256" key="2">
    <source>
        <dbReference type="ARBA" id="ARBA00022553"/>
    </source>
</evidence>
<keyword evidence="4" id="KW-0560">Oxidoreductase</keyword>
<dbReference type="InterPro" id="IPR020806">
    <property type="entry name" value="PKS_PP-bd"/>
</dbReference>
<sequence>MSSTSADNHDGLEIRNLPPLSDHATNSSPWSVVGDSDEDGHVATSLLEPVAIIGMSCRLPGSAKDVAGFWEMLQNGRSAWTPGPGNRFNMKAFQDPTGAIAESTNVQGAHFLKGDIRAFDASFFGLNPLEVAAMDPQHRLLLEIAYESFENAGISLPSLWASKTGVYVGQWTTDYHEVATRDISDPPKYLVTGTGPAISSNRISYFFNLLGPSFTVDTGCSSSLVALHQAIHSLRSGEASQCFVGGVNLLLDPQRFVYQSKLGMFSKEGRCFSFDTRANGYGRGEGCTGVVLKPLSAALRDGDNIRAVIRNSAVNQDGRTPGLTVPSAAAQTEAIKRAYGQVLMVPEADYVEAHGTGTKVGDPIEVSAIAAAFTQGNTAHRTLPIGSVKGNIGHTEAAAGLAGLIKAVLMLEKGMIPPQANYKDTNPAIKLDEWNMRVNYDRVGTAQTAQNFSKQVKQPTAPSIYQDNQEKPTKTMESFGYGGTNAHVILEEATFALSTFSLQSLSLSLDHTLLPVFHKQVQRVFFLNAASEKSCQMLCKRLSQYLVTVRSHGDENLLLSRLAYTLGRHSVHPHRISLLASTVEDLLQQLSASEAAPVAKCETRSQKPRVAFVFSGQGAQYAQMGQELLSYPIFQQSMSQARDQLKLLGCPWDLLEEINRCNEESRIDQPAISQPSCTAIQLALVDLLSEFGVSPSAVVGHSSGEIAAAYAVGAISFNNALAISYFRGKVTSALLSNEAHQPGAMLAVGTNPELVAEHIAATSEKHGQMRIACFNSPQSVTVSGDDAAINELKTALDAGGYFNRKLKTNGAAYHSHHMEAVEKPYAEALGGLPAVDLLKERNSRFFSTVTGHELGDWSEISTSYWTRNLLSPVLFTQALSEMVARDGDGQKIDFILELGPHSQMGGPVKQILKISENGTDIKYMSCLTRGKNAEVTMLGALSQLHMQGLHIPLDQLNRYDATHPPKLLSDLPPYPFDHDRTFWHESRVSKNYRHRKYLPHELLGTMSPEVNHLEPHWRHFLSLKQNPWLKNHVVQGQIVFPAAGYLTMAMQAMQQHAKALQPAARVESIVLRNVSIGKAILLNENAPNVEMVLSMRPQARSARESSSIWNDFRIFTVSTEDKWTEHCRGLIQAVTDKAAAQDAAPPIRDVQHVNSQTTRQVLPSKFYLLSRQMGLDWQAPFDSLSDIRTGVLSSVTTAQAAMNPATGGIGDILHPSVLDATLFQGHFAHCILEQGEKSPRVPTFIKEMRVANRKVAAGKKLVSTAVSNPSDRFTYNIVIKDDAKLKGSVIEAHGVTVTQLPGDTIKQAEDMCYKVDWVPYMENWNSNRRSLSIGNNVPSPSSGTASQQQQQHLDDVAAEYVQKALSELEPGEIADAYKQLSWRLQCLVESFSSRQRCLRDRSESSGSADIEKMLHLVGPCLANVLSQKVDLLSLISSDDICQLYNSEENRHCINQVATYCQALGRQTPRLTALVVGAGAALAAGPILEAAHSGDRYLSKFDVAGISEGQFETIKNEVGGATDAAEVRCVDLDMAQDATQQGFEEASYDLVVSAYSTPDIEGIDSVLSNLGLLLKPGGKLIMLARTRDTLHYSLLSGLCQGAGVKLAPVASRQMLLSKLEQAGLVADTNSENSVAADKRSSAVLTASRPWVSDTPDIPPVQLVSTGSMAMTYTEAGLGRIEAALRGVRTPVCDLAQVSPGDNFVVILPEVAEKLCLNPKDNDWQRFKTWVTKARAVLMVSAIATPKGHKNAHRAIWTGLARCIRQEFPHIRYITMDFEQGDILEKLSEYLPHLVERTPLFDFSRPAYEIENEFSEMDGQLHVSRIKPSHDTSDYIHRMHQLSAPVMTPFLDPRRTLTAELGVPGLLDTIRWKDDMTVSALGDDEIRLELRAASINFKDVLIASGQLPGITEMRNDCSGVVSEVGANMRQRFQIGDRVMALYSQSYTNHPVVHGDCCERVPHNLSFDEAASVPIVWATVYYSLIDIGRLVKGDKILIHSAAGAVGQAAIMLAQHIGAEIFTTVGSDSKRDLVHDKFGIPHDHIFSSRTTGFYAGVKDMTADYGVDVVLNSLSGEMFRHSCDLVAPFGRFVEIGRKDLMDDALMPMSYLLKNITFGYVDMALIIDTNKPLARRVLHDVTTLLAQGHINPVMLTSMPISDIEAAFRLIQAGKHTGKIILRVEEKQEIKAIPAVPATAKFRPDASYAVVGGFGGIGHAVIEWMADNGAKHIVCISRSGAKSQKNMEFMESIKAKGVSLIAARCDITSESEVSSLARQFEERAELFPIRGVIQSSAVFDDGLFEQMTAERWWNVLGPKVQGTKNLDNAFKDADFFVVMSSIVSLCGNDGQANYAAACCFQDELVRQRAASGSHAFSMNIGPVDDVGWLSENLDVAKEVQRRGFASVSIKQVISMLNYAIMHQPDRNDPNSSVCAISPRPYSSDSDEQARKREKRFAHIVKVGAESRATSSGDGHDALSQLDKAGTFNDAVDLVCGALLKQLGKLIATPEEMLSPANSLDYYGVDSLIAVEMRNWIVAYLKADLPLMMIRCTGSILELAKLISNESPLVGSY</sequence>
<dbReference type="Gene3D" id="3.90.180.10">
    <property type="entry name" value="Medium-chain alcohol dehydrogenases, catalytic domain"/>
    <property type="match status" value="1"/>
</dbReference>
<dbReference type="InterPro" id="IPR016039">
    <property type="entry name" value="Thiolase-like"/>
</dbReference>
<dbReference type="InterPro" id="IPR050091">
    <property type="entry name" value="PKS_NRPS_Biosynth_Enz"/>
</dbReference>
<evidence type="ECO:0000256" key="3">
    <source>
        <dbReference type="ARBA" id="ARBA00022679"/>
    </source>
</evidence>
<dbReference type="PANTHER" id="PTHR43775:SF29">
    <property type="entry name" value="ASPERFURANONE POLYKETIDE SYNTHASE AFOG-RELATED"/>
    <property type="match status" value="1"/>
</dbReference>
<dbReference type="SMART" id="SM00829">
    <property type="entry name" value="PKS_ER"/>
    <property type="match status" value="1"/>
</dbReference>
<dbReference type="InterPro" id="IPR020843">
    <property type="entry name" value="ER"/>
</dbReference>
<dbReference type="InterPro" id="IPR009081">
    <property type="entry name" value="PP-bd_ACP"/>
</dbReference>
<dbReference type="Pfam" id="PF21089">
    <property type="entry name" value="PKS_DH_N"/>
    <property type="match status" value="1"/>
</dbReference>
<dbReference type="FunFam" id="3.40.50.720:FF:000209">
    <property type="entry name" value="Polyketide synthase Pks12"/>
    <property type="match status" value="1"/>
</dbReference>
<dbReference type="Pfam" id="PF08659">
    <property type="entry name" value="KR"/>
    <property type="match status" value="1"/>
</dbReference>
<dbReference type="SMART" id="SM00822">
    <property type="entry name" value="PKS_KR"/>
    <property type="match status" value="1"/>
</dbReference>
<feature type="active site" description="Proton donor; for dehydratase activity" evidence="7">
    <location>
        <position position="1219"/>
    </location>
</feature>
<evidence type="ECO:0000256" key="1">
    <source>
        <dbReference type="ARBA" id="ARBA00022450"/>
    </source>
</evidence>
<dbReference type="InterPro" id="IPR014043">
    <property type="entry name" value="Acyl_transferase_dom"/>
</dbReference>
<evidence type="ECO:0000259" key="11">
    <source>
        <dbReference type="PROSITE" id="PS52019"/>
    </source>
</evidence>
<dbReference type="Pfam" id="PF13602">
    <property type="entry name" value="ADH_zinc_N_2"/>
    <property type="match status" value="1"/>
</dbReference>
<dbReference type="GO" id="GO:1901336">
    <property type="term" value="P:lactone biosynthetic process"/>
    <property type="evidence" value="ECO:0007669"/>
    <property type="project" value="UniProtKB-ARBA"/>
</dbReference>
<dbReference type="Pfam" id="PF14765">
    <property type="entry name" value="PS-DH"/>
    <property type="match status" value="1"/>
</dbReference>
<dbReference type="InterPro" id="IPR036291">
    <property type="entry name" value="NAD(P)-bd_dom_sf"/>
</dbReference>
<evidence type="ECO:0000256" key="5">
    <source>
        <dbReference type="ARBA" id="ARBA00023268"/>
    </source>
</evidence>
<feature type="region of interest" description="C-terminal hotdog fold" evidence="7">
    <location>
        <begin position="1158"/>
        <end position="1306"/>
    </location>
</feature>
<evidence type="ECO:0000256" key="8">
    <source>
        <dbReference type="SAM" id="MobiDB-lite"/>
    </source>
</evidence>
<evidence type="ECO:0000256" key="4">
    <source>
        <dbReference type="ARBA" id="ARBA00023002"/>
    </source>
</evidence>
<dbReference type="Gene3D" id="3.30.70.3290">
    <property type="match status" value="1"/>
</dbReference>
<dbReference type="CDD" id="cd05195">
    <property type="entry name" value="enoyl_red"/>
    <property type="match status" value="1"/>
</dbReference>
<evidence type="ECO:0000259" key="9">
    <source>
        <dbReference type="PROSITE" id="PS50075"/>
    </source>
</evidence>
<dbReference type="PROSITE" id="PS52004">
    <property type="entry name" value="KS3_2"/>
    <property type="match status" value="1"/>
</dbReference>
<evidence type="ECO:0000259" key="10">
    <source>
        <dbReference type="PROSITE" id="PS52004"/>
    </source>
</evidence>
<dbReference type="OrthoDB" id="329835at2759"/>
<dbReference type="Pfam" id="PF02801">
    <property type="entry name" value="Ketoacyl-synt_C"/>
    <property type="match status" value="1"/>
</dbReference>
<dbReference type="InterPro" id="IPR018201">
    <property type="entry name" value="Ketoacyl_synth_AS"/>
</dbReference>
<feature type="region of interest" description="Disordered" evidence="8">
    <location>
        <begin position="1"/>
        <end position="36"/>
    </location>
</feature>
<dbReference type="InterPro" id="IPR042104">
    <property type="entry name" value="PKS_dehydratase_sf"/>
</dbReference>
<keyword evidence="1" id="KW-0596">Phosphopantetheine</keyword>
<dbReference type="GO" id="GO:0044550">
    <property type="term" value="P:secondary metabolite biosynthetic process"/>
    <property type="evidence" value="ECO:0007669"/>
    <property type="project" value="UniProtKB-ARBA"/>
</dbReference>
<evidence type="ECO:0000313" key="13">
    <source>
        <dbReference type="Proteomes" id="UP000594364"/>
    </source>
</evidence>
<dbReference type="InterPro" id="IPR020841">
    <property type="entry name" value="PKS_Beta-ketoAc_synthase_dom"/>
</dbReference>
<dbReference type="InterPro" id="IPR057326">
    <property type="entry name" value="KR_dom"/>
</dbReference>
<dbReference type="PROSITE" id="PS00606">
    <property type="entry name" value="KS3_1"/>
    <property type="match status" value="1"/>
</dbReference>
<dbReference type="PROSITE" id="PS50075">
    <property type="entry name" value="CARRIER"/>
    <property type="match status" value="1"/>
</dbReference>
<dbReference type="Pfam" id="PF08240">
    <property type="entry name" value="ADH_N"/>
    <property type="match status" value="1"/>
</dbReference>
<feature type="region of interest" description="N-terminal hotdog fold" evidence="7">
    <location>
        <begin position="1000"/>
        <end position="1138"/>
    </location>
</feature>
<dbReference type="GO" id="GO:0031177">
    <property type="term" value="F:phosphopantetheine binding"/>
    <property type="evidence" value="ECO:0007669"/>
    <property type="project" value="InterPro"/>
</dbReference>
<dbReference type="SMART" id="SM00823">
    <property type="entry name" value="PKS_PP"/>
    <property type="match status" value="1"/>
</dbReference>
<dbReference type="SUPFAM" id="SSF47336">
    <property type="entry name" value="ACP-like"/>
    <property type="match status" value="1"/>
</dbReference>
<dbReference type="GO" id="GO:0006633">
    <property type="term" value="P:fatty acid biosynthetic process"/>
    <property type="evidence" value="ECO:0007669"/>
    <property type="project" value="InterPro"/>
</dbReference>
<feature type="region of interest" description="Disordered" evidence="8">
    <location>
        <begin position="1331"/>
        <end position="1352"/>
    </location>
</feature>
<dbReference type="SUPFAM" id="SSF51735">
    <property type="entry name" value="NAD(P)-binding Rossmann-fold domains"/>
    <property type="match status" value="2"/>
</dbReference>
<dbReference type="SMART" id="SM00825">
    <property type="entry name" value="PKS_KS"/>
    <property type="match status" value="1"/>
</dbReference>
<keyword evidence="13" id="KW-1185">Reference proteome</keyword>
<dbReference type="SMART" id="SM00827">
    <property type="entry name" value="PKS_AT"/>
    <property type="match status" value="1"/>
</dbReference>
<dbReference type="SUPFAM" id="SSF53901">
    <property type="entry name" value="Thiolase-like"/>
    <property type="match status" value="1"/>
</dbReference>
<dbReference type="Gene3D" id="3.40.50.720">
    <property type="entry name" value="NAD(P)-binding Rossmann-like Domain"/>
    <property type="match status" value="1"/>
</dbReference>
<dbReference type="Gene3D" id="3.10.129.110">
    <property type="entry name" value="Polyketide synthase dehydratase"/>
    <property type="match status" value="1"/>
</dbReference>
<dbReference type="CDD" id="cd00833">
    <property type="entry name" value="PKS"/>
    <property type="match status" value="1"/>
</dbReference>
<feature type="active site" description="Proton acceptor; for dehydratase activity" evidence="7">
    <location>
        <position position="1032"/>
    </location>
</feature>
<dbReference type="Gene3D" id="3.40.47.10">
    <property type="match status" value="1"/>
</dbReference>
<evidence type="ECO:0000256" key="6">
    <source>
        <dbReference type="ARBA" id="ARBA00023315"/>
    </source>
</evidence>
<evidence type="ECO:0000313" key="12">
    <source>
        <dbReference type="EMBL" id="QPH15627.1"/>
    </source>
</evidence>